<comment type="subunit">
    <text evidence="5">Binds to RNA polymerase II (RNAPII).</text>
</comment>
<evidence type="ECO:0000256" key="2">
    <source>
        <dbReference type="ARBA" id="ARBA00022741"/>
    </source>
</evidence>
<feature type="compositionally biased region" description="Basic and acidic residues" evidence="6">
    <location>
        <begin position="328"/>
        <end position="343"/>
    </location>
</feature>
<dbReference type="PANTHER" id="PTHR21231">
    <property type="entry name" value="XPA-BINDING PROTEIN 1-RELATED"/>
    <property type="match status" value="1"/>
</dbReference>
<evidence type="ECO:0000313" key="8">
    <source>
        <dbReference type="Proteomes" id="UP000807716"/>
    </source>
</evidence>
<dbReference type="OrthoDB" id="5839at2759"/>
<evidence type="ECO:0000256" key="1">
    <source>
        <dbReference type="ARBA" id="ARBA00005290"/>
    </source>
</evidence>
<dbReference type="InterPro" id="IPR027417">
    <property type="entry name" value="P-loop_NTPase"/>
</dbReference>
<dbReference type="InterPro" id="IPR030231">
    <property type="entry name" value="Gpn2"/>
</dbReference>
<keyword evidence="2 5" id="KW-0547">Nucleotide-binding</keyword>
<gene>
    <name evidence="7" type="primary">GPN2</name>
    <name evidence="7" type="ORF">DFQ27_004010</name>
</gene>
<evidence type="ECO:0000256" key="5">
    <source>
        <dbReference type="RuleBase" id="RU365059"/>
    </source>
</evidence>
<protein>
    <recommendedName>
        <fullName evidence="5">GPN-loop GTPase 2</fullName>
    </recommendedName>
</protein>
<dbReference type="SUPFAM" id="SSF52540">
    <property type="entry name" value="P-loop containing nucleoside triphosphate hydrolases"/>
    <property type="match status" value="1"/>
</dbReference>
<keyword evidence="8" id="KW-1185">Reference proteome</keyword>
<dbReference type="CDD" id="cd17871">
    <property type="entry name" value="GPN2"/>
    <property type="match status" value="1"/>
</dbReference>
<reference evidence="7" key="1">
    <citation type="journal article" date="2020" name="Fungal Divers.">
        <title>Resolving the Mortierellaceae phylogeny through synthesis of multi-gene phylogenetics and phylogenomics.</title>
        <authorList>
            <person name="Vandepol N."/>
            <person name="Liber J."/>
            <person name="Desiro A."/>
            <person name="Na H."/>
            <person name="Kennedy M."/>
            <person name="Barry K."/>
            <person name="Grigoriev I.V."/>
            <person name="Miller A.N."/>
            <person name="O'Donnell K."/>
            <person name="Stajich J.E."/>
            <person name="Bonito G."/>
        </authorList>
    </citation>
    <scope>NUCLEOTIDE SEQUENCE</scope>
    <source>
        <strain evidence="7">BC1065</strain>
    </source>
</reference>
<dbReference type="AlphaFoldDB" id="A0A9P6QMS9"/>
<comment type="function">
    <text evidence="5">Small GTPase required for proper localization of RNA polymerase II and III (RNAPII and RNAPIII). May act at an RNAP assembly step prior to nuclear import.</text>
</comment>
<evidence type="ECO:0000256" key="4">
    <source>
        <dbReference type="ARBA" id="ARBA00023134"/>
    </source>
</evidence>
<dbReference type="PANTHER" id="PTHR21231:SF3">
    <property type="entry name" value="GPN-LOOP GTPASE 2"/>
    <property type="match status" value="1"/>
</dbReference>
<sequence>MPFAQVVVGPPGSGKTTYCNGMYQFLNGIERKTTIVNLDPANEVVPYPTDISILELISLEDAMENLQLGPNGGIIYCMEYLADNMDWLEEKLKAVKDDYIVFDCPGQVELYTHNDAMKRILDRLEKIGYRMTCVHLVDSHYCTDAAKYISVLLVSLKTMLQLELPHVNVLSKIDLIETYGRLPMSLDFYTNVADLSFLEYHLNQDPFMAKFKQLNKALCELVEDFGLVGFETLCIQDKASVTKVVRAIDKAGGYVFGGLEEANESIMMTAMRHGSEWEADAIQDVQERYLGSDDANEDLHRFAEEYGRKDKPAGGSPVDTTMAAVGEEGVHDERSKDDSRRTVDVQMADASQLGEGRPKRVAFKDIPDA</sequence>
<dbReference type="Pfam" id="PF03029">
    <property type="entry name" value="ATP_bind_1"/>
    <property type="match status" value="1"/>
</dbReference>
<dbReference type="EMBL" id="JAAAJB010000028">
    <property type="protein sequence ID" value="KAG0269326.1"/>
    <property type="molecule type" value="Genomic_DNA"/>
</dbReference>
<dbReference type="GO" id="GO:0005525">
    <property type="term" value="F:GTP binding"/>
    <property type="evidence" value="ECO:0007669"/>
    <property type="project" value="UniProtKB-KW"/>
</dbReference>
<evidence type="ECO:0000256" key="6">
    <source>
        <dbReference type="SAM" id="MobiDB-lite"/>
    </source>
</evidence>
<dbReference type="GO" id="GO:0003924">
    <property type="term" value="F:GTPase activity"/>
    <property type="evidence" value="ECO:0007669"/>
    <property type="project" value="TreeGrafter"/>
</dbReference>
<evidence type="ECO:0000313" key="7">
    <source>
        <dbReference type="EMBL" id="KAG0269326.1"/>
    </source>
</evidence>
<feature type="compositionally biased region" description="Basic and acidic residues" evidence="6">
    <location>
        <begin position="356"/>
        <end position="369"/>
    </location>
</feature>
<proteinExistence type="inferred from homology"/>
<keyword evidence="4 5" id="KW-0342">GTP-binding</keyword>
<dbReference type="GO" id="GO:0005737">
    <property type="term" value="C:cytoplasm"/>
    <property type="evidence" value="ECO:0007669"/>
    <property type="project" value="TreeGrafter"/>
</dbReference>
<organism evidence="7 8">
    <name type="scientific">Actinomortierella ambigua</name>
    <dbReference type="NCBI Taxonomy" id="1343610"/>
    <lineage>
        <taxon>Eukaryota</taxon>
        <taxon>Fungi</taxon>
        <taxon>Fungi incertae sedis</taxon>
        <taxon>Mucoromycota</taxon>
        <taxon>Mortierellomycotina</taxon>
        <taxon>Mortierellomycetes</taxon>
        <taxon>Mortierellales</taxon>
        <taxon>Mortierellaceae</taxon>
        <taxon>Actinomortierella</taxon>
    </lineage>
</organism>
<accession>A0A9P6QMS9</accession>
<evidence type="ECO:0000256" key="3">
    <source>
        <dbReference type="ARBA" id="ARBA00022801"/>
    </source>
</evidence>
<dbReference type="Proteomes" id="UP000807716">
    <property type="component" value="Unassembled WGS sequence"/>
</dbReference>
<comment type="caution">
    <text evidence="7">The sequence shown here is derived from an EMBL/GenBank/DDBJ whole genome shotgun (WGS) entry which is preliminary data.</text>
</comment>
<keyword evidence="3 5" id="KW-0378">Hydrolase</keyword>
<comment type="similarity">
    <text evidence="1 5">Belongs to the GPN-loop GTPase family.</text>
</comment>
<dbReference type="Gene3D" id="3.40.50.300">
    <property type="entry name" value="P-loop containing nucleotide triphosphate hydrolases"/>
    <property type="match status" value="1"/>
</dbReference>
<feature type="region of interest" description="Disordered" evidence="6">
    <location>
        <begin position="306"/>
        <end position="369"/>
    </location>
</feature>
<dbReference type="FunFam" id="3.40.50.300:FF:000338">
    <property type="entry name" value="GPN-loop GTPase 2"/>
    <property type="match status" value="1"/>
</dbReference>
<dbReference type="InterPro" id="IPR004130">
    <property type="entry name" value="Gpn"/>
</dbReference>
<name>A0A9P6QMS9_9FUNG</name>